<sequence length="236" mass="27316">MKKISLFLLLSFWNIYSQKDSLQVEYTAYYAIDKSANSSSEIDKSLSLLSETKTSLNFILNATGNESFFYHKDLDKDLNMNSKLALALSGYFAPVYFEKSSLKILEDHDDMILGKYVLSKKYKYHNWIITNEKKQIASFTCYKAYVDIVITNPKGQFTNRIFVWFTNEIPFSFGPLGFSGLPGLILEMVNKNVIYGAKIIRFKQFDNFKINKPDDKNAITEDKVRELREDFLNGKD</sequence>
<protein>
    <submittedName>
        <fullName evidence="1">GLPGLI family protein</fullName>
    </submittedName>
</protein>
<dbReference type="EMBL" id="JBCGDO010000006">
    <property type="protein sequence ID" value="MEM0542264.1"/>
    <property type="molecule type" value="Genomic_DNA"/>
</dbReference>
<dbReference type="Pfam" id="PF09697">
    <property type="entry name" value="Porph_ging"/>
    <property type="match status" value="1"/>
</dbReference>
<dbReference type="Proteomes" id="UP001460072">
    <property type="component" value="Unassembled WGS sequence"/>
</dbReference>
<keyword evidence="2" id="KW-1185">Reference proteome</keyword>
<evidence type="ECO:0000313" key="1">
    <source>
        <dbReference type="EMBL" id="MEM0542264.1"/>
    </source>
</evidence>
<comment type="caution">
    <text evidence="1">The sequence shown here is derived from an EMBL/GenBank/DDBJ whole genome shotgun (WGS) entry which is preliminary data.</text>
</comment>
<dbReference type="NCBIfam" id="TIGR01200">
    <property type="entry name" value="GLPGLI"/>
    <property type="match status" value="1"/>
</dbReference>
<proteinExistence type="predicted"/>
<evidence type="ECO:0000313" key="2">
    <source>
        <dbReference type="Proteomes" id="UP001460072"/>
    </source>
</evidence>
<gene>
    <name evidence="1" type="ORF">WFZ85_06525</name>
</gene>
<accession>A0ABU9N3H3</accession>
<name>A0ABU9N3H3_9FLAO</name>
<organism evidence="1 2">
    <name type="scientific">Flavobacterium aureirubrum</name>
    <dbReference type="NCBI Taxonomy" id="3133147"/>
    <lineage>
        <taxon>Bacteria</taxon>
        <taxon>Pseudomonadati</taxon>
        <taxon>Bacteroidota</taxon>
        <taxon>Flavobacteriia</taxon>
        <taxon>Flavobacteriales</taxon>
        <taxon>Flavobacteriaceae</taxon>
        <taxon>Flavobacterium</taxon>
    </lineage>
</organism>
<dbReference type="RefSeq" id="WP_342695485.1">
    <property type="nucleotide sequence ID" value="NZ_JBCGDO010000006.1"/>
</dbReference>
<reference evidence="1 2" key="1">
    <citation type="submission" date="2024-03" db="EMBL/GenBank/DDBJ databases">
        <title>Two novel species of the genus Flavobacterium exhibiting potentially degradation of complex polysaccharides.</title>
        <authorList>
            <person name="Lian X."/>
        </authorList>
    </citation>
    <scope>NUCLEOTIDE SEQUENCE [LARGE SCALE GENOMIC DNA]</scope>
    <source>
        <strain evidence="2">j3</strain>
    </source>
</reference>
<dbReference type="InterPro" id="IPR005901">
    <property type="entry name" value="GLPGLI"/>
</dbReference>